<organism evidence="1">
    <name type="scientific">marine metagenome</name>
    <dbReference type="NCBI Taxonomy" id="408172"/>
    <lineage>
        <taxon>unclassified sequences</taxon>
        <taxon>metagenomes</taxon>
        <taxon>ecological metagenomes</taxon>
    </lineage>
</organism>
<dbReference type="SUPFAM" id="SSF51366">
    <property type="entry name" value="Ribulose-phoshate binding barrel"/>
    <property type="match status" value="1"/>
</dbReference>
<dbReference type="GO" id="GO:0000162">
    <property type="term" value="P:L-tryptophan biosynthetic process"/>
    <property type="evidence" value="ECO:0007669"/>
    <property type="project" value="UniProtKB-UniPathway"/>
</dbReference>
<accession>A0A382LIV9</accession>
<feature type="non-terminal residue" evidence="1">
    <location>
        <position position="1"/>
    </location>
</feature>
<name>A0A382LIV9_9ZZZZ</name>
<reference evidence="1" key="1">
    <citation type="submission" date="2018-05" db="EMBL/GenBank/DDBJ databases">
        <authorList>
            <person name="Lanie J.A."/>
            <person name="Ng W.-L."/>
            <person name="Kazmierczak K.M."/>
            <person name="Andrzejewski T.M."/>
            <person name="Davidsen T.M."/>
            <person name="Wayne K.J."/>
            <person name="Tettelin H."/>
            <person name="Glass J.I."/>
            <person name="Rusch D."/>
            <person name="Podicherti R."/>
            <person name="Tsui H.-C.T."/>
            <person name="Winkler M.E."/>
        </authorList>
    </citation>
    <scope>NUCLEOTIDE SEQUENCE</scope>
</reference>
<sequence length="43" mass="4644">VTSISDCFIQKKSEGKTVLIPYVTCGSPSLEESLEILEVLESA</sequence>
<gene>
    <name evidence="1" type="ORF">METZ01_LOCUS289483</name>
</gene>
<evidence type="ECO:0000313" key="1">
    <source>
        <dbReference type="EMBL" id="SVC36629.1"/>
    </source>
</evidence>
<dbReference type="InterPro" id="IPR011060">
    <property type="entry name" value="RibuloseP-bd_barrel"/>
</dbReference>
<proteinExistence type="predicted"/>
<protein>
    <submittedName>
        <fullName evidence="1">Uncharacterized protein</fullName>
    </submittedName>
</protein>
<dbReference type="InterPro" id="IPR013785">
    <property type="entry name" value="Aldolase_TIM"/>
</dbReference>
<dbReference type="EMBL" id="UINC01087340">
    <property type="protein sequence ID" value="SVC36629.1"/>
    <property type="molecule type" value="Genomic_DNA"/>
</dbReference>
<feature type="non-terminal residue" evidence="1">
    <location>
        <position position="43"/>
    </location>
</feature>
<dbReference type="Gene3D" id="3.20.20.70">
    <property type="entry name" value="Aldolase class I"/>
    <property type="match status" value="1"/>
</dbReference>
<dbReference type="AlphaFoldDB" id="A0A382LIV9"/>
<dbReference type="UniPathway" id="UPA00035">
    <property type="reaction ID" value="UER00044"/>
</dbReference>